<dbReference type="Proteomes" id="UP001465153">
    <property type="component" value="Unassembled WGS sequence"/>
</dbReference>
<feature type="transmembrane region" description="Helical" evidence="1">
    <location>
        <begin position="49"/>
        <end position="70"/>
    </location>
</feature>
<accession>A0ABQ0A6Y5</accession>
<feature type="transmembrane region" description="Helical" evidence="1">
    <location>
        <begin position="135"/>
        <end position="151"/>
    </location>
</feature>
<reference evidence="2 3" key="1">
    <citation type="submission" date="2024-04" db="EMBL/GenBank/DDBJ databases">
        <title>Draft genome sequence of Sessilibacter corallicola NBRC 116591.</title>
        <authorList>
            <person name="Miyakawa T."/>
            <person name="Kusuya Y."/>
            <person name="Miura T."/>
        </authorList>
    </citation>
    <scope>NUCLEOTIDE SEQUENCE [LARGE SCALE GENOMIC DNA]</scope>
    <source>
        <strain evidence="2 3">KU-00831-HH</strain>
    </source>
</reference>
<dbReference type="EMBL" id="BAABWN010000003">
    <property type="protein sequence ID" value="GAA6167399.1"/>
    <property type="molecule type" value="Genomic_DNA"/>
</dbReference>
<evidence type="ECO:0000313" key="3">
    <source>
        <dbReference type="Proteomes" id="UP001465153"/>
    </source>
</evidence>
<feature type="transmembrane region" description="Helical" evidence="1">
    <location>
        <begin position="188"/>
        <end position="208"/>
    </location>
</feature>
<evidence type="ECO:0000256" key="1">
    <source>
        <dbReference type="SAM" id="Phobius"/>
    </source>
</evidence>
<keyword evidence="3" id="KW-1185">Reference proteome</keyword>
<protein>
    <recommendedName>
        <fullName evidence="4">Ceramidase</fullName>
    </recommendedName>
</protein>
<sequence length="223" mass="24495">MIDHYCERIDAGILAEPINAFTNISFLIAFFCLLPLSKARFQYLAAGERIILIALLGLLLAIGFGSTAFHTLANRWSLMADVIPITLFQLVFLGGYLRYVARVSLVFVAIALIGFLLAGAMLGRLSLGINGSESYLAPLLFITAMGIYHKVTAQNGSWMLLLTTGVFVCSLGFRTIDNAICSVWPIGTHFLWHLINGVVLFLCTRVFLMCAGEKDYSFEAKLA</sequence>
<proteinExistence type="predicted"/>
<evidence type="ECO:0008006" key="4">
    <source>
        <dbReference type="Google" id="ProtNLM"/>
    </source>
</evidence>
<comment type="caution">
    <text evidence="2">The sequence shown here is derived from an EMBL/GenBank/DDBJ whole genome shotgun (WGS) entry which is preliminary data.</text>
</comment>
<gene>
    <name evidence="2" type="ORF">NBRC116591_12090</name>
</gene>
<feature type="transmembrane region" description="Helical" evidence="1">
    <location>
        <begin position="76"/>
        <end position="97"/>
    </location>
</feature>
<feature type="transmembrane region" description="Helical" evidence="1">
    <location>
        <begin position="20"/>
        <end position="37"/>
    </location>
</feature>
<organism evidence="2 3">
    <name type="scientific">Sessilibacter corallicola</name>
    <dbReference type="NCBI Taxonomy" id="2904075"/>
    <lineage>
        <taxon>Bacteria</taxon>
        <taxon>Pseudomonadati</taxon>
        <taxon>Pseudomonadota</taxon>
        <taxon>Gammaproteobacteria</taxon>
        <taxon>Cellvibrionales</taxon>
        <taxon>Cellvibrionaceae</taxon>
        <taxon>Sessilibacter</taxon>
    </lineage>
</organism>
<name>A0ABQ0A6Y5_9GAMM</name>
<keyword evidence="1" id="KW-0812">Transmembrane</keyword>
<dbReference type="RefSeq" id="WP_353302053.1">
    <property type="nucleotide sequence ID" value="NZ_BAABWN010000003.1"/>
</dbReference>
<feature type="transmembrane region" description="Helical" evidence="1">
    <location>
        <begin position="158"/>
        <end position="176"/>
    </location>
</feature>
<evidence type="ECO:0000313" key="2">
    <source>
        <dbReference type="EMBL" id="GAA6167399.1"/>
    </source>
</evidence>
<feature type="transmembrane region" description="Helical" evidence="1">
    <location>
        <begin position="104"/>
        <end position="123"/>
    </location>
</feature>
<keyword evidence="1" id="KW-1133">Transmembrane helix</keyword>
<keyword evidence="1" id="KW-0472">Membrane</keyword>